<protein>
    <submittedName>
        <fullName evidence="4">Uncharacterized protein</fullName>
    </submittedName>
</protein>
<keyword evidence="2" id="KW-0472">Membrane</keyword>
<dbReference type="EMBL" id="JAHRIP010000215">
    <property type="protein sequence ID" value="MEQ2278991.1"/>
    <property type="molecule type" value="Genomic_DNA"/>
</dbReference>
<evidence type="ECO:0000256" key="2">
    <source>
        <dbReference type="SAM" id="Phobius"/>
    </source>
</evidence>
<keyword evidence="2" id="KW-1133">Transmembrane helix</keyword>
<proteinExistence type="predicted"/>
<keyword evidence="3" id="KW-0732">Signal</keyword>
<name>A0ABV0XC05_9TELE</name>
<feature type="transmembrane region" description="Helical" evidence="2">
    <location>
        <begin position="78"/>
        <end position="99"/>
    </location>
</feature>
<accession>A0ABV0XC05</accession>
<comment type="caution">
    <text evidence="4">The sequence shown here is derived from an EMBL/GenBank/DDBJ whole genome shotgun (WGS) entry which is preliminary data.</text>
</comment>
<keyword evidence="2" id="KW-0812">Transmembrane</keyword>
<feature type="transmembrane region" description="Helical" evidence="2">
    <location>
        <begin position="44"/>
        <end position="66"/>
    </location>
</feature>
<evidence type="ECO:0000313" key="4">
    <source>
        <dbReference type="EMBL" id="MEQ2278991.1"/>
    </source>
</evidence>
<evidence type="ECO:0000256" key="3">
    <source>
        <dbReference type="SAM" id="SignalP"/>
    </source>
</evidence>
<feature type="chain" id="PRO_5045177910" evidence="3">
    <location>
        <begin position="19"/>
        <end position="159"/>
    </location>
</feature>
<sequence>MGLLAAILISAHLTLSLCLCLQSCMGDGDYSLALKSPCVLAMQSISLVLGMLLVAPVSAAGLLGFIESIMLSIHQRPWLMGVYVFVVGLPLVLFVSFMWPDKRFGPPDQPYYYKKTDDVQADDPEVSLQRKSASSKRSRISEHTCTEKSSTHKRMLSKH</sequence>
<feature type="signal peptide" evidence="3">
    <location>
        <begin position="1"/>
        <end position="18"/>
    </location>
</feature>
<keyword evidence="5" id="KW-1185">Reference proteome</keyword>
<feature type="region of interest" description="Disordered" evidence="1">
    <location>
        <begin position="115"/>
        <end position="159"/>
    </location>
</feature>
<dbReference type="Proteomes" id="UP001469553">
    <property type="component" value="Unassembled WGS sequence"/>
</dbReference>
<organism evidence="4 5">
    <name type="scientific">Ameca splendens</name>
    <dbReference type="NCBI Taxonomy" id="208324"/>
    <lineage>
        <taxon>Eukaryota</taxon>
        <taxon>Metazoa</taxon>
        <taxon>Chordata</taxon>
        <taxon>Craniata</taxon>
        <taxon>Vertebrata</taxon>
        <taxon>Euteleostomi</taxon>
        <taxon>Actinopterygii</taxon>
        <taxon>Neopterygii</taxon>
        <taxon>Teleostei</taxon>
        <taxon>Neoteleostei</taxon>
        <taxon>Acanthomorphata</taxon>
        <taxon>Ovalentaria</taxon>
        <taxon>Atherinomorphae</taxon>
        <taxon>Cyprinodontiformes</taxon>
        <taxon>Goodeidae</taxon>
        <taxon>Ameca</taxon>
    </lineage>
</organism>
<evidence type="ECO:0000313" key="5">
    <source>
        <dbReference type="Proteomes" id="UP001469553"/>
    </source>
</evidence>
<evidence type="ECO:0000256" key="1">
    <source>
        <dbReference type="SAM" id="MobiDB-lite"/>
    </source>
</evidence>
<gene>
    <name evidence="4" type="ORF">AMECASPLE_004903</name>
</gene>
<reference evidence="4 5" key="1">
    <citation type="submission" date="2021-06" db="EMBL/GenBank/DDBJ databases">
        <authorList>
            <person name="Palmer J.M."/>
        </authorList>
    </citation>
    <scope>NUCLEOTIDE SEQUENCE [LARGE SCALE GENOMIC DNA]</scope>
    <source>
        <strain evidence="4 5">AS_MEX2019</strain>
        <tissue evidence="4">Muscle</tissue>
    </source>
</reference>
<feature type="compositionally biased region" description="Basic and acidic residues" evidence="1">
    <location>
        <begin position="139"/>
        <end position="150"/>
    </location>
</feature>